<reference evidence="11 12" key="1">
    <citation type="journal article" date="2012" name="J. Bacteriol.">
        <title>Genome Sequence of Nitratireductor pacificus Type Strain pht-3B.</title>
        <authorList>
            <person name="Lai Q."/>
            <person name="Li G."/>
            <person name="Shao Z."/>
        </authorList>
    </citation>
    <scope>NUCLEOTIDE SEQUENCE [LARGE SCALE GENOMIC DNA]</scope>
    <source>
        <strain evidence="12">pht-3B</strain>
    </source>
</reference>
<evidence type="ECO:0000256" key="1">
    <source>
        <dbReference type="ARBA" id="ARBA00004429"/>
    </source>
</evidence>
<gene>
    <name evidence="11" type="ORF">NA2_05256</name>
</gene>
<dbReference type="EMBL" id="AMRM01000004">
    <property type="protein sequence ID" value="EKF20171.1"/>
    <property type="molecule type" value="Genomic_DNA"/>
</dbReference>
<feature type="transmembrane region" description="Helical" evidence="9">
    <location>
        <begin position="64"/>
        <end position="85"/>
    </location>
</feature>
<name>K2MDD1_9HYPH</name>
<comment type="subunit">
    <text evidence="9">The complex comprises the extracytoplasmic solute receptor protein and the two transmembrane proteins.</text>
</comment>
<keyword evidence="5 9" id="KW-0812">Transmembrane</keyword>
<comment type="similarity">
    <text evidence="8 9">Belongs to the TRAP transporter small permease family.</text>
</comment>
<dbReference type="Pfam" id="PF04290">
    <property type="entry name" value="DctQ"/>
    <property type="match status" value="1"/>
</dbReference>
<keyword evidence="4 9" id="KW-0997">Cell inner membrane</keyword>
<dbReference type="InterPro" id="IPR007387">
    <property type="entry name" value="TRAP_DctQ"/>
</dbReference>
<protein>
    <recommendedName>
        <fullName evidence="9">TRAP transporter small permease protein</fullName>
    </recommendedName>
</protein>
<evidence type="ECO:0000256" key="2">
    <source>
        <dbReference type="ARBA" id="ARBA00022448"/>
    </source>
</evidence>
<evidence type="ECO:0000256" key="4">
    <source>
        <dbReference type="ARBA" id="ARBA00022519"/>
    </source>
</evidence>
<comment type="caution">
    <text evidence="11">The sequence shown here is derived from an EMBL/GenBank/DDBJ whole genome shotgun (WGS) entry which is preliminary data.</text>
</comment>
<comment type="function">
    <text evidence="9">Part of the tripartite ATP-independent periplasmic (TRAP) transport system.</text>
</comment>
<dbReference type="AlphaFoldDB" id="K2MDD1"/>
<keyword evidence="3" id="KW-1003">Cell membrane</keyword>
<keyword evidence="7 9" id="KW-0472">Membrane</keyword>
<accession>K2MDD1</accession>
<evidence type="ECO:0000256" key="8">
    <source>
        <dbReference type="ARBA" id="ARBA00038436"/>
    </source>
</evidence>
<sequence length="171" mass="18188">MENRIENETVPEAGTVTALGRLMKLALGVAGGIALCAMMVLSVYDALGRSLFNAPLFGANDITQVLLVTTVAAALPLCILAGQAIRIDILADMLPPALGRMVDAVLRWVGAVMLGYLAWRCLLNGLEATRFGETTMLLLISHAPFYLLLAGGLALGALILLFPQLVKRQSR</sequence>
<keyword evidence="12" id="KW-1185">Reference proteome</keyword>
<proteinExistence type="inferred from homology"/>
<feature type="domain" description="Tripartite ATP-independent periplasmic transporters DctQ component" evidence="10">
    <location>
        <begin position="38"/>
        <end position="161"/>
    </location>
</feature>
<dbReference type="STRING" id="391937.NA2_05256"/>
<evidence type="ECO:0000256" key="9">
    <source>
        <dbReference type="RuleBase" id="RU369079"/>
    </source>
</evidence>
<evidence type="ECO:0000256" key="5">
    <source>
        <dbReference type="ARBA" id="ARBA00022692"/>
    </source>
</evidence>
<dbReference type="InterPro" id="IPR055348">
    <property type="entry name" value="DctQ"/>
</dbReference>
<dbReference type="GO" id="GO:0005886">
    <property type="term" value="C:plasma membrane"/>
    <property type="evidence" value="ECO:0007669"/>
    <property type="project" value="UniProtKB-SubCell"/>
</dbReference>
<dbReference type="Proteomes" id="UP000006786">
    <property type="component" value="Unassembled WGS sequence"/>
</dbReference>
<dbReference type="GO" id="GO:0022857">
    <property type="term" value="F:transmembrane transporter activity"/>
    <property type="evidence" value="ECO:0007669"/>
    <property type="project" value="UniProtKB-UniRule"/>
</dbReference>
<keyword evidence="2 9" id="KW-0813">Transport</keyword>
<evidence type="ECO:0000313" key="11">
    <source>
        <dbReference type="EMBL" id="EKF20171.1"/>
    </source>
</evidence>
<feature type="transmembrane region" description="Helical" evidence="9">
    <location>
        <begin position="97"/>
        <end position="119"/>
    </location>
</feature>
<comment type="subcellular location">
    <subcellularLocation>
        <location evidence="1 9">Cell inner membrane</location>
        <topology evidence="1 9">Multi-pass membrane protein</topology>
    </subcellularLocation>
</comment>
<dbReference type="PANTHER" id="PTHR35011">
    <property type="entry name" value="2,3-DIKETO-L-GULONATE TRAP TRANSPORTER SMALL PERMEASE PROTEIN YIAM"/>
    <property type="match status" value="1"/>
</dbReference>
<dbReference type="eggNOG" id="COG3090">
    <property type="taxonomic scope" value="Bacteria"/>
</dbReference>
<evidence type="ECO:0000256" key="7">
    <source>
        <dbReference type="ARBA" id="ARBA00023136"/>
    </source>
</evidence>
<organism evidence="11 12">
    <name type="scientific">Nitratireductor pacificus pht-3B</name>
    <dbReference type="NCBI Taxonomy" id="391937"/>
    <lineage>
        <taxon>Bacteria</taxon>
        <taxon>Pseudomonadati</taxon>
        <taxon>Pseudomonadota</taxon>
        <taxon>Alphaproteobacteria</taxon>
        <taxon>Hyphomicrobiales</taxon>
        <taxon>Phyllobacteriaceae</taxon>
        <taxon>Nitratireductor</taxon>
    </lineage>
</organism>
<evidence type="ECO:0000313" key="12">
    <source>
        <dbReference type="Proteomes" id="UP000006786"/>
    </source>
</evidence>
<dbReference type="PANTHER" id="PTHR35011:SF10">
    <property type="entry name" value="TRAP TRANSPORTER SMALL PERMEASE PROTEIN"/>
    <property type="match status" value="1"/>
</dbReference>
<dbReference type="GO" id="GO:0015740">
    <property type="term" value="P:C4-dicarboxylate transport"/>
    <property type="evidence" value="ECO:0007669"/>
    <property type="project" value="TreeGrafter"/>
</dbReference>
<dbReference type="OrthoDB" id="7866592at2"/>
<keyword evidence="6 9" id="KW-1133">Transmembrane helix</keyword>
<feature type="transmembrane region" description="Helical" evidence="9">
    <location>
        <begin position="139"/>
        <end position="162"/>
    </location>
</feature>
<evidence type="ECO:0000256" key="3">
    <source>
        <dbReference type="ARBA" id="ARBA00022475"/>
    </source>
</evidence>
<evidence type="ECO:0000259" key="10">
    <source>
        <dbReference type="Pfam" id="PF04290"/>
    </source>
</evidence>
<evidence type="ECO:0000256" key="6">
    <source>
        <dbReference type="ARBA" id="ARBA00022989"/>
    </source>
</evidence>
<feature type="transmembrane region" description="Helical" evidence="9">
    <location>
        <begin position="25"/>
        <end position="44"/>
    </location>
</feature>
<dbReference type="PATRIC" id="fig|391937.3.peg.1080"/>